<feature type="region of interest" description="Disordered" evidence="4">
    <location>
        <begin position="1"/>
        <end position="36"/>
    </location>
</feature>
<evidence type="ECO:0000313" key="6">
    <source>
        <dbReference type="EMBL" id="KAF5588056.1"/>
    </source>
</evidence>
<dbReference type="PANTHER" id="PTHR47256:SF1">
    <property type="entry name" value="ZN(II)2CYS6 TRANSCRIPTION FACTOR (EUROFUNG)"/>
    <property type="match status" value="1"/>
</dbReference>
<evidence type="ECO:0000256" key="4">
    <source>
        <dbReference type="SAM" id="MobiDB-lite"/>
    </source>
</evidence>
<feature type="compositionally biased region" description="Polar residues" evidence="4">
    <location>
        <begin position="184"/>
        <end position="193"/>
    </location>
</feature>
<dbReference type="Pfam" id="PF00172">
    <property type="entry name" value="Zn_clus"/>
    <property type="match status" value="1"/>
</dbReference>
<reference evidence="6 7" key="1">
    <citation type="submission" date="2020-05" db="EMBL/GenBank/DDBJ databases">
        <title>Identification and distribution of gene clusters putatively required for synthesis of sphingolipid metabolism inhibitors in phylogenetically diverse species of the filamentous fungus Fusarium.</title>
        <authorList>
            <person name="Kim H.-S."/>
            <person name="Busman M."/>
            <person name="Brown D.W."/>
            <person name="Divon H."/>
            <person name="Uhlig S."/>
            <person name="Proctor R.H."/>
        </authorList>
    </citation>
    <scope>NUCLEOTIDE SEQUENCE [LARGE SCALE GENOMIC DNA]</scope>
    <source>
        <strain evidence="6 7">NRRL 25211</strain>
    </source>
</reference>
<evidence type="ECO:0000256" key="3">
    <source>
        <dbReference type="SAM" id="Coils"/>
    </source>
</evidence>
<dbReference type="SUPFAM" id="SSF57701">
    <property type="entry name" value="Zn2/Cys6 DNA-binding domain"/>
    <property type="match status" value="1"/>
</dbReference>
<feature type="domain" description="Zn(2)-C6 fungal-type" evidence="5">
    <location>
        <begin position="46"/>
        <end position="77"/>
    </location>
</feature>
<proteinExistence type="predicted"/>
<protein>
    <submittedName>
        <fullName evidence="6">Pathway-specific regulatory nit-4</fullName>
    </submittedName>
</protein>
<dbReference type="Proteomes" id="UP000544095">
    <property type="component" value="Unassembled WGS sequence"/>
</dbReference>
<dbReference type="CDD" id="cd12148">
    <property type="entry name" value="fungal_TF_MHR"/>
    <property type="match status" value="1"/>
</dbReference>
<dbReference type="CDD" id="cd00067">
    <property type="entry name" value="GAL4"/>
    <property type="match status" value="1"/>
</dbReference>
<evidence type="ECO:0000256" key="2">
    <source>
        <dbReference type="ARBA" id="ARBA00023242"/>
    </source>
</evidence>
<feature type="region of interest" description="Disordered" evidence="4">
    <location>
        <begin position="133"/>
        <end position="193"/>
    </location>
</feature>
<dbReference type="GO" id="GO:0008270">
    <property type="term" value="F:zinc ion binding"/>
    <property type="evidence" value="ECO:0007669"/>
    <property type="project" value="InterPro"/>
</dbReference>
<evidence type="ECO:0000313" key="7">
    <source>
        <dbReference type="Proteomes" id="UP000544095"/>
    </source>
</evidence>
<keyword evidence="2" id="KW-0539">Nucleus</keyword>
<dbReference type="Gene3D" id="4.10.240.10">
    <property type="entry name" value="Zn(2)-C6 fungal-type DNA-binding domain"/>
    <property type="match status" value="1"/>
</dbReference>
<evidence type="ECO:0000256" key="1">
    <source>
        <dbReference type="ARBA" id="ARBA00022723"/>
    </source>
</evidence>
<dbReference type="GO" id="GO:0003677">
    <property type="term" value="F:DNA binding"/>
    <property type="evidence" value="ECO:0007669"/>
    <property type="project" value="InterPro"/>
</dbReference>
<keyword evidence="3" id="KW-0175">Coiled coil</keyword>
<dbReference type="AlphaFoldDB" id="A0A8H5LCA3"/>
<dbReference type="InterPro" id="IPR036864">
    <property type="entry name" value="Zn2-C6_fun-type_DNA-bd_sf"/>
</dbReference>
<feature type="compositionally biased region" description="Low complexity" evidence="4">
    <location>
        <begin position="163"/>
        <end position="181"/>
    </location>
</feature>
<dbReference type="SMART" id="SM00066">
    <property type="entry name" value="GAL4"/>
    <property type="match status" value="1"/>
</dbReference>
<keyword evidence="1" id="KW-0479">Metal-binding</keyword>
<dbReference type="InterPro" id="IPR001138">
    <property type="entry name" value="Zn2Cys6_DnaBD"/>
</dbReference>
<sequence>MDDNPSSSSSSAGRLRALLPGPTREGGSPRPPPKLNIPKRISVKTACQACRQRKAKVCNGQRPRCSGCITAGRECHYASNHYEAEAAAIKRKHDELKERILDHESLYSSLKTREPHETDEILRRIRAGKDVKGVTEDLQGGSSAAPASRKQADPLLRSNSDITSNSATTSGSASSPTFSAARMSLSQPQQQTRARLTALNDQPGSLFEEAWREPPRRASDESASIDLQGRILPFSRWTSVIQDDKFLSHLLLLFWTWDTSCNRIIDRTIFEDDLKNLDPMATGVPSALRFCSPFLVNAILAVSCLYTTNPITFSIPDELSTRGKVFAQEAIQCLKQEDTRPSLPVAQGLALMYVYEGALGNGETALEFHKLMQSRYMALRLDDIYRSTDTAIAGSRQRAEAHALSWIQWGFYVWDWKPMHGLCRRLVIKKPARAKAWQEANSPVNRTENPEYWWFSYPVSVAPRRSMKREIFEAECNFTEITEQVLEFLIPLEQGVPPSRNTGRAVELYSKIMEWKFSLPEELRAENAVLPAAILLQYVSSLSADLVVISVLQPFDHIPKSVFGPFIPRLTSYAHATNAMSTIWHFRALYTIHNEHWLIQACSVCAFKVLFAIEESPVQLETFIKACRALMELREAFPVAEEVIYSIESVVKNKKVNLPSYAREYMPNRAGDGVGDLKGVRVRDHSVIVEKASSDGSEDRLTMTGLLSTLTPSETGLY</sequence>
<accession>A0A8H5LCA3</accession>
<dbReference type="InterPro" id="IPR053187">
    <property type="entry name" value="Notoamide_regulator"/>
</dbReference>
<dbReference type="PROSITE" id="PS50048">
    <property type="entry name" value="ZN2_CY6_FUNGAL_2"/>
    <property type="match status" value="1"/>
</dbReference>
<gene>
    <name evidence="6" type="ORF">FPANT_6711</name>
</gene>
<dbReference type="PANTHER" id="PTHR47256">
    <property type="entry name" value="ZN(II)2CYS6 TRANSCRIPTION FACTOR (EUROFUNG)-RELATED"/>
    <property type="match status" value="1"/>
</dbReference>
<dbReference type="InterPro" id="IPR007219">
    <property type="entry name" value="XnlR_reg_dom"/>
</dbReference>
<dbReference type="GO" id="GO:0006351">
    <property type="term" value="P:DNA-templated transcription"/>
    <property type="evidence" value="ECO:0007669"/>
    <property type="project" value="InterPro"/>
</dbReference>
<keyword evidence="7" id="KW-1185">Reference proteome</keyword>
<evidence type="ECO:0000259" key="5">
    <source>
        <dbReference type="PROSITE" id="PS50048"/>
    </source>
</evidence>
<feature type="coiled-coil region" evidence="3">
    <location>
        <begin position="79"/>
        <end position="106"/>
    </location>
</feature>
<feature type="compositionally biased region" description="Low complexity" evidence="4">
    <location>
        <begin position="1"/>
        <end position="11"/>
    </location>
</feature>
<dbReference type="EMBL" id="JAAOAR010000322">
    <property type="protein sequence ID" value="KAF5588056.1"/>
    <property type="molecule type" value="Genomic_DNA"/>
</dbReference>
<comment type="caution">
    <text evidence="6">The sequence shown here is derived from an EMBL/GenBank/DDBJ whole genome shotgun (WGS) entry which is preliminary data.</text>
</comment>
<dbReference type="GO" id="GO:0000981">
    <property type="term" value="F:DNA-binding transcription factor activity, RNA polymerase II-specific"/>
    <property type="evidence" value="ECO:0007669"/>
    <property type="project" value="InterPro"/>
</dbReference>
<dbReference type="Pfam" id="PF04082">
    <property type="entry name" value="Fungal_trans"/>
    <property type="match status" value="1"/>
</dbReference>
<name>A0A8H5LCA3_9HYPO</name>
<organism evidence="6 7">
    <name type="scientific">Fusarium pseudoanthophilum</name>
    <dbReference type="NCBI Taxonomy" id="48495"/>
    <lineage>
        <taxon>Eukaryota</taxon>
        <taxon>Fungi</taxon>
        <taxon>Dikarya</taxon>
        <taxon>Ascomycota</taxon>
        <taxon>Pezizomycotina</taxon>
        <taxon>Sordariomycetes</taxon>
        <taxon>Hypocreomycetidae</taxon>
        <taxon>Hypocreales</taxon>
        <taxon>Nectriaceae</taxon>
        <taxon>Fusarium</taxon>
        <taxon>Fusarium fujikuroi species complex</taxon>
    </lineage>
</organism>